<protein>
    <submittedName>
        <fullName evidence="4">Sugar kinase</fullName>
    </submittedName>
</protein>
<accession>A0A7H0I3G4</accession>
<dbReference type="Pfam" id="PF00294">
    <property type="entry name" value="PfkB"/>
    <property type="match status" value="1"/>
</dbReference>
<feature type="domain" description="Carbohydrate kinase PfkB" evidence="3">
    <location>
        <begin position="55"/>
        <end position="311"/>
    </location>
</feature>
<dbReference type="SUPFAM" id="SSF53613">
    <property type="entry name" value="Ribokinase-like"/>
    <property type="match status" value="1"/>
</dbReference>
<dbReference type="PROSITE" id="PS00584">
    <property type="entry name" value="PFKB_KINASES_2"/>
    <property type="match status" value="1"/>
</dbReference>
<evidence type="ECO:0000259" key="3">
    <source>
        <dbReference type="Pfam" id="PF00294"/>
    </source>
</evidence>
<dbReference type="InterPro" id="IPR002173">
    <property type="entry name" value="Carboh/pur_kinase_PfkB_CS"/>
</dbReference>
<dbReference type="Gene3D" id="3.40.1190.20">
    <property type="match status" value="1"/>
</dbReference>
<proteinExistence type="predicted"/>
<reference evidence="4 5" key="1">
    <citation type="submission" date="2020-08" db="EMBL/GenBank/DDBJ databases">
        <title>A novel species.</title>
        <authorList>
            <person name="Gao J."/>
        </authorList>
    </citation>
    <scope>NUCLEOTIDE SEQUENCE [LARGE SCALE GENOMIC DNA]</scope>
    <source>
        <strain evidence="4 5">CRPJ-33</strain>
    </source>
</reference>
<dbReference type="InterPro" id="IPR011611">
    <property type="entry name" value="PfkB_dom"/>
</dbReference>
<dbReference type="PANTHER" id="PTHR42774:SF3">
    <property type="entry name" value="KETOHEXOKINASE"/>
    <property type="match status" value="1"/>
</dbReference>
<evidence type="ECO:0000256" key="2">
    <source>
        <dbReference type="ARBA" id="ARBA00022777"/>
    </source>
</evidence>
<organism evidence="4 5">
    <name type="scientific">Streptomyces genisteinicus</name>
    <dbReference type="NCBI Taxonomy" id="2768068"/>
    <lineage>
        <taxon>Bacteria</taxon>
        <taxon>Bacillati</taxon>
        <taxon>Actinomycetota</taxon>
        <taxon>Actinomycetes</taxon>
        <taxon>Kitasatosporales</taxon>
        <taxon>Streptomycetaceae</taxon>
        <taxon>Streptomyces</taxon>
    </lineage>
</organism>
<dbReference type="EMBL" id="CP060825">
    <property type="protein sequence ID" value="QNP67330.1"/>
    <property type="molecule type" value="Genomic_DNA"/>
</dbReference>
<dbReference type="KEGG" id="sgj:IAG43_09985"/>
<dbReference type="RefSeq" id="WP_187744382.1">
    <property type="nucleotide sequence ID" value="NZ_CP060825.1"/>
</dbReference>
<dbReference type="PANTHER" id="PTHR42774">
    <property type="entry name" value="PHOSPHOTRANSFERASE SYSTEM TRANSPORT PROTEIN"/>
    <property type="match status" value="1"/>
</dbReference>
<evidence type="ECO:0000256" key="1">
    <source>
        <dbReference type="ARBA" id="ARBA00022679"/>
    </source>
</evidence>
<dbReference type="GO" id="GO:0016301">
    <property type="term" value="F:kinase activity"/>
    <property type="evidence" value="ECO:0007669"/>
    <property type="project" value="UniProtKB-KW"/>
</dbReference>
<sequence>MRDGQRQQATSLDPLAALRGPADPACDVYLTGSVFLDIVFTGLDSAPVRGTESWARGMGSSPGGVANMATALARLGLRTSLAAAFGDDHYGEYCWDALEQGEGIDLSLSRTVTGWHSPVTVSMAYEGERTMVSHGHEAPRSEQAPQCPPPARAAVASLTPGTRAEWIAQAAREGTRIFADTGWDETGRWDPADLADLEHCEAFLPNAGEAMRYTRTDCPRAAAHALTEHVRLAVVTLGAEGAYAVDGATGESAQVPAIAVEALDPTGAGDVFVAGFVTGTLAGWPLADRLAFAGLTAALSVQEFGGSLSAPGWWEIAAWWQSVQGLPGQDPAALRRYAFLESLLPAPARPWPLRRAVPTIGFGRSA</sequence>
<keyword evidence="2 4" id="KW-0418">Kinase</keyword>
<dbReference type="InterPro" id="IPR052562">
    <property type="entry name" value="Ketohexokinase-related"/>
</dbReference>
<evidence type="ECO:0000313" key="5">
    <source>
        <dbReference type="Proteomes" id="UP000516230"/>
    </source>
</evidence>
<keyword evidence="1" id="KW-0808">Transferase</keyword>
<keyword evidence="5" id="KW-1185">Reference proteome</keyword>
<dbReference type="Proteomes" id="UP000516230">
    <property type="component" value="Chromosome"/>
</dbReference>
<dbReference type="AlphaFoldDB" id="A0A7H0I3G4"/>
<dbReference type="InterPro" id="IPR029056">
    <property type="entry name" value="Ribokinase-like"/>
</dbReference>
<evidence type="ECO:0000313" key="4">
    <source>
        <dbReference type="EMBL" id="QNP67330.1"/>
    </source>
</evidence>
<gene>
    <name evidence="4" type="ORF">IAG43_09985</name>
</gene>
<name>A0A7H0I3G4_9ACTN</name>